<reference evidence="2 3" key="1">
    <citation type="submission" date="2016-10" db="EMBL/GenBank/DDBJ databases">
        <authorList>
            <person name="de Groot N.N."/>
        </authorList>
    </citation>
    <scope>NUCLEOTIDE SEQUENCE [LARGE SCALE GENOMIC DNA]</scope>
    <source>
        <strain evidence="2 3">S5-249</strain>
    </source>
</reference>
<dbReference type="EMBL" id="FOZG01000001">
    <property type="protein sequence ID" value="SFR78463.1"/>
    <property type="molecule type" value="Genomic_DNA"/>
</dbReference>
<organism evidence="2 3">
    <name type="scientific">Sphingomonas jatrophae</name>
    <dbReference type="NCBI Taxonomy" id="1166337"/>
    <lineage>
        <taxon>Bacteria</taxon>
        <taxon>Pseudomonadati</taxon>
        <taxon>Pseudomonadota</taxon>
        <taxon>Alphaproteobacteria</taxon>
        <taxon>Sphingomonadales</taxon>
        <taxon>Sphingomonadaceae</taxon>
        <taxon>Sphingomonas</taxon>
    </lineage>
</organism>
<keyword evidence="3" id="KW-1185">Reference proteome</keyword>
<dbReference type="AlphaFoldDB" id="A0A1I6JHM3"/>
<feature type="transmembrane region" description="Helical" evidence="1">
    <location>
        <begin position="197"/>
        <end position="217"/>
    </location>
</feature>
<gene>
    <name evidence="2" type="ORF">SAMN05192580_0284</name>
</gene>
<accession>A0A1I6JHM3</accession>
<proteinExistence type="predicted"/>
<dbReference type="STRING" id="1166337.SAMN05192580_0284"/>
<evidence type="ECO:0000313" key="3">
    <source>
        <dbReference type="Proteomes" id="UP000198824"/>
    </source>
</evidence>
<sequence>MCDGRGMAKAISLTRHLGGRIAALLLSALLLMWVALANGYPLLFSDSGTYLRIGTELYFPNDRPVTYGLMLLPFVRVGGVWLAVAAQCLAAAWLIGRLLTVVGIRGAWMLPAVVAMLCAGTSLPWFTGQLMPDVLTGLGGLIVLLIVCGWDGLARWERVALPLALAGCVAAHLSHLPIFAATAVAAGLPRWRRPVGAGAALVAVMFGLLVVCSFNLVGAGRFVPSLQSDAFLLAKLLDQRMAQAPLAEACAQGELPRLCSARKRFDRQDDPMPGQSWLWALDTPRVALAAADEQALAAEEKALVGRTLSARSGEIIPMAIASTARQLVTARTGDGIQYWGPEMQVQQQVAALGDSAAFAASRQQNGRLGGMGRGLHLPVALLSALLVLVLAWAAWRRRDPFAGGLILGTIVLVVANAAVCGILSGVFDRYQSRIIWVLPLIAMVLLVRQRRAAD</sequence>
<name>A0A1I6JHM3_9SPHN</name>
<feature type="transmembrane region" description="Helical" evidence="1">
    <location>
        <begin position="107"/>
        <end position="128"/>
    </location>
</feature>
<keyword evidence="1" id="KW-1133">Transmembrane helix</keyword>
<evidence type="ECO:0000313" key="2">
    <source>
        <dbReference type="EMBL" id="SFR78463.1"/>
    </source>
</evidence>
<feature type="transmembrane region" description="Helical" evidence="1">
    <location>
        <begin position="375"/>
        <end position="395"/>
    </location>
</feature>
<keyword evidence="1" id="KW-0812">Transmembrane</keyword>
<evidence type="ECO:0000256" key="1">
    <source>
        <dbReference type="SAM" id="Phobius"/>
    </source>
</evidence>
<feature type="transmembrane region" description="Helical" evidence="1">
    <location>
        <begin position="160"/>
        <end position="185"/>
    </location>
</feature>
<feature type="transmembrane region" description="Helical" evidence="1">
    <location>
        <begin position="74"/>
        <end position="95"/>
    </location>
</feature>
<keyword evidence="1" id="KW-0472">Membrane</keyword>
<protein>
    <submittedName>
        <fullName evidence="2">Uncharacterized protein</fullName>
    </submittedName>
</protein>
<feature type="transmembrane region" description="Helical" evidence="1">
    <location>
        <begin position="401"/>
        <end position="427"/>
    </location>
</feature>
<dbReference type="Proteomes" id="UP000198824">
    <property type="component" value="Unassembled WGS sequence"/>
</dbReference>
<feature type="transmembrane region" description="Helical" evidence="1">
    <location>
        <begin position="134"/>
        <end position="153"/>
    </location>
</feature>